<keyword evidence="2" id="KW-1185">Reference proteome</keyword>
<evidence type="ECO:0000313" key="2">
    <source>
        <dbReference type="Proteomes" id="UP001232148"/>
    </source>
</evidence>
<comment type="caution">
    <text evidence="1">The sequence shown here is derived from an EMBL/GenBank/DDBJ whole genome shotgun (WGS) entry which is preliminary data.</text>
</comment>
<reference evidence="1" key="1">
    <citation type="submission" date="2021-06" db="EMBL/GenBank/DDBJ databases">
        <title>Comparative genomics, transcriptomics and evolutionary studies reveal genomic signatures of adaptation to plant cell wall in hemibiotrophic fungi.</title>
        <authorList>
            <consortium name="DOE Joint Genome Institute"/>
            <person name="Baroncelli R."/>
            <person name="Diaz J.F."/>
            <person name="Benocci T."/>
            <person name="Peng M."/>
            <person name="Battaglia E."/>
            <person name="Haridas S."/>
            <person name="Andreopoulos W."/>
            <person name="Labutti K."/>
            <person name="Pangilinan J."/>
            <person name="Floch G.L."/>
            <person name="Makela M.R."/>
            <person name="Henrissat B."/>
            <person name="Grigoriev I.V."/>
            <person name="Crouch J.A."/>
            <person name="De Vries R.P."/>
            <person name="Sukno S.A."/>
            <person name="Thon M.R."/>
        </authorList>
    </citation>
    <scope>NUCLEOTIDE SEQUENCE</scope>
    <source>
        <strain evidence="1">MAFF235873</strain>
    </source>
</reference>
<dbReference type="Proteomes" id="UP001232148">
    <property type="component" value="Unassembled WGS sequence"/>
</dbReference>
<gene>
    <name evidence="1" type="ORF">LX32DRAFT_260020</name>
</gene>
<proteinExistence type="predicted"/>
<organism evidence="1 2">
    <name type="scientific">Colletotrichum zoysiae</name>
    <dbReference type="NCBI Taxonomy" id="1216348"/>
    <lineage>
        <taxon>Eukaryota</taxon>
        <taxon>Fungi</taxon>
        <taxon>Dikarya</taxon>
        <taxon>Ascomycota</taxon>
        <taxon>Pezizomycotina</taxon>
        <taxon>Sordariomycetes</taxon>
        <taxon>Hypocreomycetidae</taxon>
        <taxon>Glomerellales</taxon>
        <taxon>Glomerellaceae</taxon>
        <taxon>Colletotrichum</taxon>
        <taxon>Colletotrichum graminicola species complex</taxon>
    </lineage>
</organism>
<protein>
    <submittedName>
        <fullName evidence="1">Uncharacterized protein</fullName>
    </submittedName>
</protein>
<evidence type="ECO:0000313" key="1">
    <source>
        <dbReference type="EMBL" id="KAK2021352.1"/>
    </source>
</evidence>
<name>A0AAD9H4W9_9PEZI</name>
<sequence length="105" mass="11665">MKERRGGGRDAFYDNALPRTPAPRSEIPIQQFVTCTVVSFGFLLPSSIVPCDDDVPPQNTLGRCCLLVLNEDPRRSRGRWVSSQCLASTNEENTGKGTVTLYSRF</sequence>
<dbReference type="AlphaFoldDB" id="A0AAD9H4W9"/>
<accession>A0AAD9H4W9</accession>
<dbReference type="EMBL" id="MU843112">
    <property type="protein sequence ID" value="KAK2021352.1"/>
    <property type="molecule type" value="Genomic_DNA"/>
</dbReference>